<comment type="caution">
    <text evidence="14">The sequence shown here is derived from an EMBL/GenBank/DDBJ whole genome shotgun (WGS) entry which is preliminary data.</text>
</comment>
<evidence type="ECO:0000256" key="10">
    <source>
        <dbReference type="ARBA" id="ARBA00022909"/>
    </source>
</evidence>
<dbReference type="InterPro" id="IPR045031">
    <property type="entry name" value="DHP_synth-like"/>
</dbReference>
<dbReference type="Gene3D" id="3.20.20.20">
    <property type="entry name" value="Dihydropteroate synthase-like"/>
    <property type="match status" value="1"/>
</dbReference>
<proteinExistence type="inferred from homology"/>
<comment type="cofactor">
    <cofactor evidence="2 12">
        <name>Mg(2+)</name>
        <dbReference type="ChEBI" id="CHEBI:18420"/>
    </cofactor>
</comment>
<dbReference type="GO" id="GO:0004156">
    <property type="term" value="F:dihydropteroate synthase activity"/>
    <property type="evidence" value="ECO:0007669"/>
    <property type="project" value="UniProtKB-EC"/>
</dbReference>
<accession>A0ABS4FZU6</accession>
<dbReference type="PROSITE" id="PS00792">
    <property type="entry name" value="DHPS_1"/>
    <property type="match status" value="1"/>
</dbReference>
<evidence type="ECO:0000256" key="12">
    <source>
        <dbReference type="RuleBase" id="RU361205"/>
    </source>
</evidence>
<dbReference type="EC" id="2.5.1.15" evidence="5 12"/>
<dbReference type="PROSITE" id="PS00793">
    <property type="entry name" value="DHPS_2"/>
    <property type="match status" value="1"/>
</dbReference>
<keyword evidence="8 12" id="KW-0479">Metal-binding</keyword>
<dbReference type="Proteomes" id="UP001519271">
    <property type="component" value="Unassembled WGS sequence"/>
</dbReference>
<keyword evidence="7 12" id="KW-0808">Transferase</keyword>
<evidence type="ECO:0000313" key="14">
    <source>
        <dbReference type="EMBL" id="MBP1917819.1"/>
    </source>
</evidence>
<evidence type="ECO:0000256" key="3">
    <source>
        <dbReference type="ARBA" id="ARBA00004763"/>
    </source>
</evidence>
<evidence type="ECO:0000256" key="2">
    <source>
        <dbReference type="ARBA" id="ARBA00001946"/>
    </source>
</evidence>
<evidence type="ECO:0000256" key="4">
    <source>
        <dbReference type="ARBA" id="ARBA00009503"/>
    </source>
</evidence>
<keyword evidence="9 12" id="KW-0460">Magnesium</keyword>
<dbReference type="SUPFAM" id="SSF51717">
    <property type="entry name" value="Dihydropteroate synthetase-like"/>
    <property type="match status" value="1"/>
</dbReference>
<evidence type="ECO:0000256" key="8">
    <source>
        <dbReference type="ARBA" id="ARBA00022723"/>
    </source>
</evidence>
<evidence type="ECO:0000256" key="1">
    <source>
        <dbReference type="ARBA" id="ARBA00000012"/>
    </source>
</evidence>
<keyword evidence="15" id="KW-1185">Reference proteome</keyword>
<dbReference type="NCBIfam" id="TIGR01496">
    <property type="entry name" value="DHPS"/>
    <property type="match status" value="1"/>
</dbReference>
<evidence type="ECO:0000256" key="11">
    <source>
        <dbReference type="ARBA" id="ARBA00030193"/>
    </source>
</evidence>
<dbReference type="Pfam" id="PF00809">
    <property type="entry name" value="Pterin_bind"/>
    <property type="match status" value="1"/>
</dbReference>
<protein>
    <recommendedName>
        <fullName evidence="6 12">Dihydropteroate synthase</fullName>
        <shortName evidence="12">DHPS</shortName>
        <ecNumber evidence="5 12">2.5.1.15</ecNumber>
    </recommendedName>
    <alternativeName>
        <fullName evidence="11 12">Dihydropteroate pyrophosphorylase</fullName>
    </alternativeName>
</protein>
<evidence type="ECO:0000259" key="13">
    <source>
        <dbReference type="PROSITE" id="PS50972"/>
    </source>
</evidence>
<comment type="function">
    <text evidence="12">Catalyzes the condensation of para-aminobenzoate (pABA) with 6-hydroxymethyl-7,8-dihydropterin diphosphate (DHPt-PP) to form 7,8-dihydropteroate (H2Pte), the immediate precursor of folate derivatives.</text>
</comment>
<gene>
    <name evidence="14" type="ORF">J2Z34_000282</name>
</gene>
<evidence type="ECO:0000313" key="15">
    <source>
        <dbReference type="Proteomes" id="UP001519271"/>
    </source>
</evidence>
<dbReference type="EMBL" id="JAGGKC010000001">
    <property type="protein sequence ID" value="MBP1917819.1"/>
    <property type="molecule type" value="Genomic_DNA"/>
</dbReference>
<reference evidence="14 15" key="1">
    <citation type="submission" date="2021-03" db="EMBL/GenBank/DDBJ databases">
        <title>Genomic Encyclopedia of Type Strains, Phase IV (KMG-IV): sequencing the most valuable type-strain genomes for metagenomic binning, comparative biology and taxonomic classification.</title>
        <authorList>
            <person name="Goeker M."/>
        </authorList>
    </citation>
    <scope>NUCLEOTIDE SEQUENCE [LARGE SCALE GENOMIC DNA]</scope>
    <source>
        <strain evidence="14 15">DSM 6139</strain>
    </source>
</reference>
<feature type="domain" description="Pterin-binding" evidence="13">
    <location>
        <begin position="25"/>
        <end position="272"/>
    </location>
</feature>
<dbReference type="InterPro" id="IPR000489">
    <property type="entry name" value="Pterin-binding_dom"/>
</dbReference>
<dbReference type="PROSITE" id="PS50972">
    <property type="entry name" value="PTERIN_BINDING"/>
    <property type="match status" value="1"/>
</dbReference>
<evidence type="ECO:0000256" key="5">
    <source>
        <dbReference type="ARBA" id="ARBA00012458"/>
    </source>
</evidence>
<dbReference type="InterPro" id="IPR011005">
    <property type="entry name" value="Dihydropteroate_synth-like_sf"/>
</dbReference>
<comment type="similarity">
    <text evidence="4 12">Belongs to the DHPS family.</text>
</comment>
<evidence type="ECO:0000256" key="6">
    <source>
        <dbReference type="ARBA" id="ARBA00016919"/>
    </source>
</evidence>
<sequence>MGIEYSSKIRRLSFQGRELELGRRTLIMGILNVTPDSFSDGGDFISPDKAMDRVRKMVEEGADIIDVGGESSRPGHERITEEEELRRVIPVIRRIREESDILISLDTIRSRVAEEALKAGANIINDIWGLQLDKDMADVARRYDAPVIVMHNQDGTEYVEDIMASIKRFFRRSIEIADMAGLRRELVILDPGFGFGKTPRQNLDLMPRISELLELDYPILLGTSRKSMINMVLNLPPKERVEGTIATTVLGIVQGVDIVRVHDVLENARAAAMTDACVRR</sequence>
<dbReference type="CDD" id="cd00739">
    <property type="entry name" value="DHPS"/>
    <property type="match status" value="1"/>
</dbReference>
<evidence type="ECO:0000256" key="7">
    <source>
        <dbReference type="ARBA" id="ARBA00022679"/>
    </source>
</evidence>
<keyword evidence="10 12" id="KW-0289">Folate biosynthesis</keyword>
<dbReference type="PANTHER" id="PTHR20941:SF1">
    <property type="entry name" value="FOLIC ACID SYNTHESIS PROTEIN FOL1"/>
    <property type="match status" value="1"/>
</dbReference>
<evidence type="ECO:0000256" key="9">
    <source>
        <dbReference type="ARBA" id="ARBA00022842"/>
    </source>
</evidence>
<organism evidence="14 15">
    <name type="scientific">Youngiibacter multivorans</name>
    <dbReference type="NCBI Taxonomy" id="937251"/>
    <lineage>
        <taxon>Bacteria</taxon>
        <taxon>Bacillati</taxon>
        <taxon>Bacillota</taxon>
        <taxon>Clostridia</taxon>
        <taxon>Eubacteriales</taxon>
        <taxon>Clostridiaceae</taxon>
        <taxon>Youngiibacter</taxon>
    </lineage>
</organism>
<comment type="catalytic activity">
    <reaction evidence="1">
        <text>(7,8-dihydropterin-6-yl)methyl diphosphate + 4-aminobenzoate = 7,8-dihydropteroate + diphosphate</text>
        <dbReference type="Rhea" id="RHEA:19949"/>
        <dbReference type="ChEBI" id="CHEBI:17836"/>
        <dbReference type="ChEBI" id="CHEBI:17839"/>
        <dbReference type="ChEBI" id="CHEBI:33019"/>
        <dbReference type="ChEBI" id="CHEBI:72950"/>
        <dbReference type="EC" id="2.5.1.15"/>
    </reaction>
</comment>
<name>A0ABS4FZU6_9CLOT</name>
<dbReference type="PANTHER" id="PTHR20941">
    <property type="entry name" value="FOLATE SYNTHESIS PROTEINS"/>
    <property type="match status" value="1"/>
</dbReference>
<dbReference type="RefSeq" id="WP_209458057.1">
    <property type="nucleotide sequence ID" value="NZ_JAGGKC010000001.1"/>
</dbReference>
<comment type="pathway">
    <text evidence="3 12">Cofactor biosynthesis; tetrahydrofolate biosynthesis; 7,8-dihydrofolate from 2-amino-4-hydroxy-6-hydroxymethyl-7,8-dihydropteridine diphosphate and 4-aminobenzoate: step 1/2.</text>
</comment>
<dbReference type="InterPro" id="IPR006390">
    <property type="entry name" value="DHP_synth_dom"/>
</dbReference>